<feature type="transmembrane region" description="Helical" evidence="1">
    <location>
        <begin position="273"/>
        <end position="293"/>
    </location>
</feature>
<feature type="domain" description="Nucleoside transporter/FeoB GTPase Gate" evidence="2">
    <location>
        <begin position="277"/>
        <end position="381"/>
    </location>
</feature>
<comment type="caution">
    <text evidence="3">The sequence shown here is derived from an EMBL/GenBank/DDBJ whole genome shotgun (WGS) entry which is preliminary data.</text>
</comment>
<sequence>MILNYIFSGFFIVGLLFALLHILLTGEWTIFNDMVGATFNEAKNGFEISLYLTGVLSLWLGFMKIAERSGLIAKVGHFASPVLCRLFPSIPKNHPVLGNIFMNISANMLGLDNAATPLGIRSMERLQSLNDKKERATDAMIMFLAINASGLTLIPTSIMAFRMQAGAGNPADVFLPILIATATSTLTAIAVVAIKQRINLFQKPLLLLFGFTIAFIAIMLWASRCLNPDVFAHLSSVVSAVILFSVIIAFIMSGLLAKVNVFEAFIDGAKGGFEVAVGIIPYLIALLVAIGVFRASGAMDFLSDGLRALVGWIGLDTQFVDGLPTILMKPLSGSGSRGLMVDAMHHFGPDSFVGRLCSTVQGCSDTTFYVVAVYYGAVGIKNTRYTVGASLLADLTGAVMAIIVTYMFFA</sequence>
<feature type="transmembrane region" description="Helical" evidence="1">
    <location>
        <begin position="205"/>
        <end position="224"/>
    </location>
</feature>
<feature type="domain" description="Nucleoside transporter/FeoB GTPase Gate" evidence="2">
    <location>
        <begin position="52"/>
        <end position="161"/>
    </location>
</feature>
<feature type="transmembrane region" description="Helical" evidence="1">
    <location>
        <begin position="385"/>
        <end position="409"/>
    </location>
</feature>
<dbReference type="EMBL" id="JBHSGO010000194">
    <property type="protein sequence ID" value="MFC4666351.1"/>
    <property type="molecule type" value="Genomic_DNA"/>
</dbReference>
<dbReference type="InterPro" id="IPR011415">
    <property type="entry name" value="SpmA_SpmB"/>
</dbReference>
<dbReference type="Pfam" id="PF07670">
    <property type="entry name" value="Gate"/>
    <property type="match status" value="2"/>
</dbReference>
<evidence type="ECO:0000256" key="1">
    <source>
        <dbReference type="SAM" id="Phobius"/>
    </source>
</evidence>
<feature type="transmembrane region" description="Helical" evidence="1">
    <location>
        <begin position="44"/>
        <end position="62"/>
    </location>
</feature>
<reference evidence="4" key="1">
    <citation type="journal article" date="2019" name="Int. J. Syst. Evol. Microbiol.">
        <title>The Global Catalogue of Microorganisms (GCM) 10K type strain sequencing project: providing services to taxonomists for standard genome sequencing and annotation.</title>
        <authorList>
            <consortium name="The Broad Institute Genomics Platform"/>
            <consortium name="The Broad Institute Genome Sequencing Center for Infectious Disease"/>
            <person name="Wu L."/>
            <person name="Ma J."/>
        </authorList>
    </citation>
    <scope>NUCLEOTIDE SEQUENCE [LARGE SCALE GENOMIC DNA]</scope>
    <source>
        <strain evidence="4">CGMCC 4.7357</strain>
    </source>
</reference>
<feature type="transmembrane region" description="Helical" evidence="1">
    <location>
        <begin position="230"/>
        <end position="252"/>
    </location>
</feature>
<feature type="transmembrane region" description="Helical" evidence="1">
    <location>
        <begin position="139"/>
        <end position="161"/>
    </location>
</feature>
<dbReference type="PANTHER" id="PTHR35793">
    <property type="entry name" value="INNER MEMBRANE PROTEIN YJIG"/>
    <property type="match status" value="1"/>
</dbReference>
<proteinExistence type="predicted"/>
<keyword evidence="4" id="KW-1185">Reference proteome</keyword>
<keyword evidence="1" id="KW-0472">Membrane</keyword>
<dbReference type="PIRSF" id="PIRSF036542">
    <property type="entry name" value="SpmA_SpmB"/>
    <property type="match status" value="1"/>
</dbReference>
<evidence type="ECO:0000259" key="2">
    <source>
        <dbReference type="Pfam" id="PF07670"/>
    </source>
</evidence>
<dbReference type="PANTHER" id="PTHR35793:SF2">
    <property type="entry name" value="INNER MEMBRANE PROTEIN YJIG"/>
    <property type="match status" value="1"/>
</dbReference>
<protein>
    <submittedName>
        <fullName evidence="3">Nucleoside recognition domain-containing protein</fullName>
    </submittedName>
</protein>
<evidence type="ECO:0000313" key="4">
    <source>
        <dbReference type="Proteomes" id="UP001596020"/>
    </source>
</evidence>
<dbReference type="InterPro" id="IPR052549">
    <property type="entry name" value="SpmB"/>
</dbReference>
<feature type="transmembrane region" description="Helical" evidence="1">
    <location>
        <begin position="173"/>
        <end position="193"/>
    </location>
</feature>
<keyword evidence="1" id="KW-1133">Transmembrane helix</keyword>
<evidence type="ECO:0000313" key="3">
    <source>
        <dbReference type="EMBL" id="MFC4666351.1"/>
    </source>
</evidence>
<accession>A0ABV9K9M1</accession>
<dbReference type="Proteomes" id="UP001596020">
    <property type="component" value="Unassembled WGS sequence"/>
</dbReference>
<keyword evidence="1" id="KW-0812">Transmembrane</keyword>
<dbReference type="RefSeq" id="WP_380079337.1">
    <property type="nucleotide sequence ID" value="NZ_JBHSGO010000194.1"/>
</dbReference>
<name>A0ABV9K9M1_9PORP</name>
<gene>
    <name evidence="3" type="ORF">ACFO3G_07050</name>
</gene>
<organism evidence="3 4">
    <name type="scientific">Falsiporphyromonas endometrii</name>
    <dbReference type="NCBI Taxonomy" id="1387297"/>
    <lineage>
        <taxon>Bacteria</taxon>
        <taxon>Pseudomonadati</taxon>
        <taxon>Bacteroidota</taxon>
        <taxon>Bacteroidia</taxon>
        <taxon>Bacteroidales</taxon>
        <taxon>Porphyromonadaceae</taxon>
        <taxon>Falsiporphyromonas</taxon>
    </lineage>
</organism>
<feature type="transmembrane region" description="Helical" evidence="1">
    <location>
        <begin position="5"/>
        <end position="24"/>
    </location>
</feature>
<dbReference type="InterPro" id="IPR011642">
    <property type="entry name" value="Gate_dom"/>
</dbReference>